<dbReference type="Proteomes" id="UP001303160">
    <property type="component" value="Unassembled WGS sequence"/>
</dbReference>
<dbReference type="EMBL" id="MU863998">
    <property type="protein sequence ID" value="KAK4195905.1"/>
    <property type="molecule type" value="Genomic_DNA"/>
</dbReference>
<gene>
    <name evidence="2" type="ORF">QBC40DRAFT_300733</name>
</gene>
<organism evidence="2 3">
    <name type="scientific">Triangularia verruculosa</name>
    <dbReference type="NCBI Taxonomy" id="2587418"/>
    <lineage>
        <taxon>Eukaryota</taxon>
        <taxon>Fungi</taxon>
        <taxon>Dikarya</taxon>
        <taxon>Ascomycota</taxon>
        <taxon>Pezizomycotina</taxon>
        <taxon>Sordariomycetes</taxon>
        <taxon>Sordariomycetidae</taxon>
        <taxon>Sordariales</taxon>
        <taxon>Podosporaceae</taxon>
        <taxon>Triangularia</taxon>
    </lineage>
</organism>
<comment type="caution">
    <text evidence="2">The sequence shown here is derived from an EMBL/GenBank/DDBJ whole genome shotgun (WGS) entry which is preliminary data.</text>
</comment>
<reference evidence="2" key="2">
    <citation type="submission" date="2023-05" db="EMBL/GenBank/DDBJ databases">
        <authorList>
            <consortium name="Lawrence Berkeley National Laboratory"/>
            <person name="Steindorff A."/>
            <person name="Hensen N."/>
            <person name="Bonometti L."/>
            <person name="Westerberg I."/>
            <person name="Brannstrom I.O."/>
            <person name="Guillou S."/>
            <person name="Cros-Aarteil S."/>
            <person name="Calhoun S."/>
            <person name="Haridas S."/>
            <person name="Kuo A."/>
            <person name="Mondo S."/>
            <person name="Pangilinan J."/>
            <person name="Riley R."/>
            <person name="Labutti K."/>
            <person name="Andreopoulos B."/>
            <person name="Lipzen A."/>
            <person name="Chen C."/>
            <person name="Yanf M."/>
            <person name="Daum C."/>
            <person name="Ng V."/>
            <person name="Clum A."/>
            <person name="Ohm R."/>
            <person name="Martin F."/>
            <person name="Silar P."/>
            <person name="Natvig D."/>
            <person name="Lalanne C."/>
            <person name="Gautier V."/>
            <person name="Ament-Velasquez S.L."/>
            <person name="Kruys A."/>
            <person name="Hutchinson M.I."/>
            <person name="Powell A.J."/>
            <person name="Barry K."/>
            <person name="Miller A.N."/>
            <person name="Grigoriev I.V."/>
            <person name="Debuchy R."/>
            <person name="Gladieux P."/>
            <person name="Thoren M.H."/>
            <person name="Johannesson H."/>
        </authorList>
    </citation>
    <scope>NUCLEOTIDE SEQUENCE</scope>
    <source>
        <strain evidence="2">CBS 315.58</strain>
    </source>
</reference>
<feature type="region of interest" description="Disordered" evidence="1">
    <location>
        <begin position="97"/>
        <end position="117"/>
    </location>
</feature>
<accession>A0AAN6XAM5</accession>
<feature type="region of interest" description="Disordered" evidence="1">
    <location>
        <begin position="151"/>
        <end position="185"/>
    </location>
</feature>
<feature type="region of interest" description="Disordered" evidence="1">
    <location>
        <begin position="35"/>
        <end position="71"/>
    </location>
</feature>
<feature type="compositionally biased region" description="Basic and acidic residues" evidence="1">
    <location>
        <begin position="55"/>
        <end position="71"/>
    </location>
</feature>
<dbReference type="AlphaFoldDB" id="A0AAN6XAM5"/>
<proteinExistence type="predicted"/>
<keyword evidence="3" id="KW-1185">Reference proteome</keyword>
<sequence length="185" mass="21610">MSPTCPHRRPGEKSTRPCTECRIQATLDGAYYQQVGYDPTRPTAAQEEYVKRRRREEAERQRQEEEKYRNEADLQKLQEAELERRRAEIALLRGGKREPRAYKGPQAEERVGGGGGMRFAGPLVKYGAELEARDPTFMRARDAQMEMEHEGYRMVKGFRSNVAEEETSEEEEKKEEKRGRRRARD</sequence>
<evidence type="ECO:0000313" key="2">
    <source>
        <dbReference type="EMBL" id="KAK4195905.1"/>
    </source>
</evidence>
<evidence type="ECO:0000313" key="3">
    <source>
        <dbReference type="Proteomes" id="UP001303160"/>
    </source>
</evidence>
<reference evidence="2" key="1">
    <citation type="journal article" date="2023" name="Mol. Phylogenet. Evol.">
        <title>Genome-scale phylogeny and comparative genomics of the fungal order Sordariales.</title>
        <authorList>
            <person name="Hensen N."/>
            <person name="Bonometti L."/>
            <person name="Westerberg I."/>
            <person name="Brannstrom I.O."/>
            <person name="Guillou S."/>
            <person name="Cros-Aarteil S."/>
            <person name="Calhoun S."/>
            <person name="Haridas S."/>
            <person name="Kuo A."/>
            <person name="Mondo S."/>
            <person name="Pangilinan J."/>
            <person name="Riley R."/>
            <person name="LaButti K."/>
            <person name="Andreopoulos B."/>
            <person name="Lipzen A."/>
            <person name="Chen C."/>
            <person name="Yan M."/>
            <person name="Daum C."/>
            <person name="Ng V."/>
            <person name="Clum A."/>
            <person name="Steindorff A."/>
            <person name="Ohm R.A."/>
            <person name="Martin F."/>
            <person name="Silar P."/>
            <person name="Natvig D.O."/>
            <person name="Lalanne C."/>
            <person name="Gautier V."/>
            <person name="Ament-Velasquez S.L."/>
            <person name="Kruys A."/>
            <person name="Hutchinson M.I."/>
            <person name="Powell A.J."/>
            <person name="Barry K."/>
            <person name="Miller A.N."/>
            <person name="Grigoriev I.V."/>
            <person name="Debuchy R."/>
            <person name="Gladieux P."/>
            <person name="Hiltunen Thoren M."/>
            <person name="Johannesson H."/>
        </authorList>
    </citation>
    <scope>NUCLEOTIDE SEQUENCE</scope>
    <source>
        <strain evidence="2">CBS 315.58</strain>
    </source>
</reference>
<name>A0AAN6XAM5_9PEZI</name>
<protein>
    <submittedName>
        <fullName evidence="2">Uncharacterized protein</fullName>
    </submittedName>
</protein>
<evidence type="ECO:0000256" key="1">
    <source>
        <dbReference type="SAM" id="MobiDB-lite"/>
    </source>
</evidence>
<feature type="compositionally biased region" description="Acidic residues" evidence="1">
    <location>
        <begin position="163"/>
        <end position="173"/>
    </location>
</feature>
<feature type="compositionally biased region" description="Basic and acidic residues" evidence="1">
    <location>
        <begin position="97"/>
        <end position="111"/>
    </location>
</feature>